<evidence type="ECO:0000256" key="4">
    <source>
        <dbReference type="ARBA" id="ARBA00023069"/>
    </source>
</evidence>
<gene>
    <name evidence="7" type="ORF">EVOR1521_LOCUS25274</name>
</gene>
<dbReference type="InterPro" id="IPR032675">
    <property type="entry name" value="LRR_dom_sf"/>
</dbReference>
<evidence type="ECO:0000256" key="2">
    <source>
        <dbReference type="ARBA" id="ARBA00022614"/>
    </source>
</evidence>
<dbReference type="EMBL" id="CAUJNA010003450">
    <property type="protein sequence ID" value="CAJ1402361.1"/>
    <property type="molecule type" value="Genomic_DNA"/>
</dbReference>
<proteinExistence type="predicted"/>
<dbReference type="InterPro" id="IPR050576">
    <property type="entry name" value="Cilia_flagella_integrity"/>
</dbReference>
<keyword evidence="2" id="KW-0433">Leucine-rich repeat</keyword>
<organism evidence="7 8">
    <name type="scientific">Effrenium voratum</name>
    <dbReference type="NCBI Taxonomy" id="2562239"/>
    <lineage>
        <taxon>Eukaryota</taxon>
        <taxon>Sar</taxon>
        <taxon>Alveolata</taxon>
        <taxon>Dinophyceae</taxon>
        <taxon>Suessiales</taxon>
        <taxon>Symbiodiniaceae</taxon>
        <taxon>Effrenium</taxon>
    </lineage>
</organism>
<dbReference type="PANTHER" id="PTHR45973:SF9">
    <property type="entry name" value="LEUCINE-RICH REPEAT-CONTAINING PROTEIN 46"/>
    <property type="match status" value="1"/>
</dbReference>
<protein>
    <submittedName>
        <fullName evidence="7">Uncharacterized protein</fullName>
    </submittedName>
</protein>
<keyword evidence="3" id="KW-0677">Repeat</keyword>
<name>A0AA36JC66_9DINO</name>
<dbReference type="Gene3D" id="3.80.10.10">
    <property type="entry name" value="Ribonuclease Inhibitor"/>
    <property type="match status" value="1"/>
</dbReference>
<keyword evidence="8" id="KW-1185">Reference proteome</keyword>
<keyword evidence="4" id="KW-0969">Cilium</keyword>
<feature type="compositionally biased region" description="Basic and acidic residues" evidence="6">
    <location>
        <begin position="14"/>
        <end position="32"/>
    </location>
</feature>
<keyword evidence="5" id="KW-0966">Cell projection</keyword>
<dbReference type="InterPro" id="IPR001611">
    <property type="entry name" value="Leu-rich_rpt"/>
</dbReference>
<evidence type="ECO:0000313" key="7">
    <source>
        <dbReference type="EMBL" id="CAJ1402361.1"/>
    </source>
</evidence>
<dbReference type="PROSITE" id="PS51450">
    <property type="entry name" value="LRR"/>
    <property type="match status" value="1"/>
</dbReference>
<evidence type="ECO:0000256" key="1">
    <source>
        <dbReference type="ARBA" id="ARBA00004138"/>
    </source>
</evidence>
<evidence type="ECO:0000256" key="5">
    <source>
        <dbReference type="ARBA" id="ARBA00023273"/>
    </source>
</evidence>
<accession>A0AA36JC66</accession>
<reference evidence="7" key="1">
    <citation type="submission" date="2023-08" db="EMBL/GenBank/DDBJ databases">
        <authorList>
            <person name="Chen Y."/>
            <person name="Shah S."/>
            <person name="Dougan E. K."/>
            <person name="Thang M."/>
            <person name="Chan C."/>
        </authorList>
    </citation>
    <scope>NUCLEOTIDE SEQUENCE</scope>
</reference>
<evidence type="ECO:0000256" key="6">
    <source>
        <dbReference type="SAM" id="MobiDB-lite"/>
    </source>
</evidence>
<evidence type="ECO:0000313" key="8">
    <source>
        <dbReference type="Proteomes" id="UP001178507"/>
    </source>
</evidence>
<dbReference type="PANTHER" id="PTHR45973">
    <property type="entry name" value="PROTEIN PHOSPHATASE 1 REGULATORY SUBUNIT SDS22-RELATED"/>
    <property type="match status" value="1"/>
</dbReference>
<sequence length="1670" mass="187828">MAEHSARASRQSRHQLDKAKETREQDENFERSVHVTSLKEEDFANVLGADWRVQRPTKIDFSSDKYLLDTLEGPSGGLLHPKLTRSRVQLIDLSNNNLMDLSALNNSGFDALQTIMARKNLISRISSLVLPSLVELNLAYNALRVMPSLGGLPALEVLILSHNQLRGNLENLKSSMRIKRLDLAYNEFDWTPSQLSQALEAMGHLRGLQNLRLYHNKFVACFKEYQIYVVSRLVSLQKLDDCMITMQMREDIAATNLLALDVYDVAFKKRQEELARRRDDSGPKTHGGVGKLKLIMESLEEVLEDPEALASRVALVRDNAAKRAQGSSAFHIEEAFWDGMDTGSPAEMQITVSYIMELITAVMERHDTARGQLVDTLGFLSCVVAFDLGRKCLDHLRRMMLSSDHCREEASRGMKGIVVPTVMAFGEANIKSDVTKTILLGLLDMVQEMQIREEVCDIMEELLPLMLTFFLTEEYLTEEISHIVQLLAFGTGPEEYAQLAATPELAARCIMHLENKSLFDSPRLRTTWMDVLKISQNIAAHGSEEIVEMFSKAAIHSKVVARLRQVLTATKGRHNDVPLAAKTIASICHFVSAIMKRSNVALQECCDPICLHDVLCQLLRSHVVDPLIMEAVTQTLRVMLEDPKVYKKQGIKVVEDLRKVTPLLQFLGGKKYPELYKLAMKHNEESDNADAPPFGELENDLVTNAMVGIVSLVEFFAAEDDSIEDDQARQLVNDAMNIQGRETILLKLLVIPNDDLKLIVMRCLSKVPLSQIEPDEMGAIVKCLSDVKNIGEGRTEEMLALVVRQLQRLLLAPGETGQQFRSGFAERAVAECSEILLANSQRSTSRESDELEKLALSSAIVSFYFNCSGIHSLRSCLRNPTIDALFPRIMKLEEELHSPLAEDVSLEQTWMGRSLENLLQCFQGGRQLFRNKKVAIRVLCQMGNVLEGRSSYHGRRRKMLSLQELVGAEAKMWDLRAVKKGQRFLDNQEWDDRIAQASNFVGAGGPGRLQEFLLDLAAKEREEYYLDQYGKVSERPDVILLEAEALKTELAERSQAWGEEEAQQVAMGEDDENEYHKSAGREVLMIAMQREEEELEDDQSALFALRPDSLAWDEEVFHDLKKGQTNLVFAAAAYLRIVHALLVLPPQPALRRMMLQELRRPECLAKLLALVAGLPALSCHVAAKFLRVMSSALSLSDDGDADPPKLEHFSMVAMYIQRLAESLLFLLKLSKDQRLEPKEEVLSVEIARFVGTMAAAAPRLSKVNLKFPGQPDIQKFCIEKILNWLVPSAAIRVFVAMVQYELQLDSGKTLHQEFVKDAYTRVGMKDQALAALSQILVRCAEYRYDVLEVFSVAEVFLSQNVRPSFLGELLNNLNLGSFTLFVEQFLAEYDLESQDQRVLHMEIVDVHRSTSKKFAVCLFVATNYKAYLLEPSCERPAYAGDVGDMWEPNMETLFPREPQVIWEREYSTLVRIWHCCGDQILALEWKGAGKTLYETDAAEDNKIQCEVYLFHQADRRDAVAECLRANAAKGSDVGPPVLADTSFREGIVSESKEEQLLAVTVATMGPAPRVGLFAAEQKADPTPRLFALTTSTVLEFTIISSAWQPPTQLDSAIFDDLTPADLEDDAAADEGEEEEELPPPTEEEMALRHLERICGTQKLPEPHAARRWVR</sequence>
<feature type="region of interest" description="Disordered" evidence="6">
    <location>
        <begin position="1"/>
        <end position="32"/>
    </location>
</feature>
<dbReference type="Proteomes" id="UP001178507">
    <property type="component" value="Unassembled WGS sequence"/>
</dbReference>
<comment type="subcellular location">
    <subcellularLocation>
        <location evidence="1">Cell projection</location>
        <location evidence="1">Cilium</location>
    </subcellularLocation>
</comment>
<comment type="caution">
    <text evidence="7">The sequence shown here is derived from an EMBL/GenBank/DDBJ whole genome shotgun (WGS) entry which is preliminary data.</text>
</comment>
<evidence type="ECO:0000256" key="3">
    <source>
        <dbReference type="ARBA" id="ARBA00022737"/>
    </source>
</evidence>
<dbReference type="SUPFAM" id="SSF52058">
    <property type="entry name" value="L domain-like"/>
    <property type="match status" value="1"/>
</dbReference>